<dbReference type="STRING" id="4955.A0A1G4M851"/>
<dbReference type="GO" id="GO:0009986">
    <property type="term" value="C:cell surface"/>
    <property type="evidence" value="ECO:0007669"/>
    <property type="project" value="TreeGrafter"/>
</dbReference>
<keyword evidence="10" id="KW-0961">Cell wall biogenesis/degradation</keyword>
<evidence type="ECO:0000256" key="9">
    <source>
        <dbReference type="ARBA" id="ARBA00023295"/>
    </source>
</evidence>
<protein>
    <submittedName>
        <fullName evidence="16">LAFE_0B07690g1_1</fullName>
    </submittedName>
</protein>
<dbReference type="InterPro" id="IPR017853">
    <property type="entry name" value="GH"/>
</dbReference>
<dbReference type="EMBL" id="LT598489">
    <property type="protein sequence ID" value="SCW00020.1"/>
    <property type="molecule type" value="Genomic_DNA"/>
</dbReference>
<keyword evidence="3" id="KW-0134">Cell wall</keyword>
<organism evidence="16 17">
    <name type="scientific">Lachancea fermentati</name>
    <name type="common">Zygosaccharomyces fermentati</name>
    <dbReference type="NCBI Taxonomy" id="4955"/>
    <lineage>
        <taxon>Eukaryota</taxon>
        <taxon>Fungi</taxon>
        <taxon>Dikarya</taxon>
        <taxon>Ascomycota</taxon>
        <taxon>Saccharomycotina</taxon>
        <taxon>Saccharomycetes</taxon>
        <taxon>Saccharomycetales</taxon>
        <taxon>Saccharomycetaceae</taxon>
        <taxon>Lachancea</taxon>
    </lineage>
</organism>
<dbReference type="OMA" id="NIHPYFA"/>
<feature type="chain" id="PRO_5009237265" evidence="15">
    <location>
        <begin position="18"/>
        <end position="346"/>
    </location>
</feature>
<keyword evidence="6 15" id="KW-0732">Signal</keyword>
<dbReference type="Gene3D" id="3.20.20.80">
    <property type="entry name" value="Glycosidases"/>
    <property type="match status" value="1"/>
</dbReference>
<dbReference type="PANTHER" id="PTHR16631:SF14">
    <property type="entry name" value="FAMILY 17 GLUCOSIDASE SCW10-RELATED"/>
    <property type="match status" value="1"/>
</dbReference>
<dbReference type="GO" id="GO:0000747">
    <property type="term" value="P:conjugation with cellular fusion"/>
    <property type="evidence" value="ECO:0007669"/>
    <property type="project" value="UniProtKB-ARBA"/>
</dbReference>
<dbReference type="InterPro" id="IPR050732">
    <property type="entry name" value="Beta-glucan_modifiers"/>
</dbReference>
<dbReference type="PROSITE" id="PS00587">
    <property type="entry name" value="GLYCOSYL_HYDROL_F17"/>
    <property type="match status" value="1"/>
</dbReference>
<sequence length="346" mass="37243">MYSAAKIVICLSALVQTLELSVYERDVNLVFVPLVASGNNLVAETILTSSSVVEQTSTSAVSATTTTYTEAPTSSAKNPSPSVSAEQYHNPGSEGITYSPYTDSGSCKSESEIQSDMAKLSGFGLIRIYDTDCNILPAMLPSLQPSQKVLLGIYNIDDISTGVSRISETCNGDFSKIYAVSIGNELINSGLKTVSQIGSALNTARTELNKIGYNGPLVSVDTLVAVENNLELCELSDFLAVNSHAFWDGNVEPSNCGPWLKNQISSLQNKCGSTKEVLITETGWPTEGLNFQSCTPSVPNQAACIQSIVETLGSQVILFTLYNDYWKQPGPYKVEQYWGIFGDDKT</sequence>
<keyword evidence="7 13" id="KW-0378">Hydrolase</keyword>
<feature type="signal peptide" evidence="15">
    <location>
        <begin position="1"/>
        <end position="17"/>
    </location>
</feature>
<feature type="compositionally biased region" description="Polar residues" evidence="14">
    <location>
        <begin position="77"/>
        <end position="87"/>
    </location>
</feature>
<dbReference type="Pfam" id="PF00332">
    <property type="entry name" value="Glyco_hydro_17"/>
    <property type="match status" value="1"/>
</dbReference>
<evidence type="ECO:0000313" key="16">
    <source>
        <dbReference type="EMBL" id="SCW00020.1"/>
    </source>
</evidence>
<comment type="function">
    <text evidence="11">Glucanases possibly play a role in cell expansion during growth, in cell-cell fusion during mating, and in spore release during sporulation.</text>
</comment>
<evidence type="ECO:0000256" key="8">
    <source>
        <dbReference type="ARBA" id="ARBA00023180"/>
    </source>
</evidence>
<evidence type="ECO:0000256" key="7">
    <source>
        <dbReference type="ARBA" id="ARBA00022801"/>
    </source>
</evidence>
<keyword evidence="8" id="KW-0325">Glycoprotein</keyword>
<evidence type="ECO:0000256" key="1">
    <source>
        <dbReference type="ARBA" id="ARBA00004191"/>
    </source>
</evidence>
<evidence type="ECO:0000256" key="4">
    <source>
        <dbReference type="ARBA" id="ARBA00022525"/>
    </source>
</evidence>
<keyword evidence="9 13" id="KW-0326">Glycosidase</keyword>
<dbReference type="Proteomes" id="UP000190831">
    <property type="component" value="Chromosome B"/>
</dbReference>
<comment type="subcellular location">
    <subcellularLocation>
        <location evidence="1">Secreted</location>
        <location evidence="1">Cell wall</location>
    </subcellularLocation>
</comment>
<evidence type="ECO:0000256" key="13">
    <source>
        <dbReference type="RuleBase" id="RU004336"/>
    </source>
</evidence>
<evidence type="ECO:0000256" key="3">
    <source>
        <dbReference type="ARBA" id="ARBA00022512"/>
    </source>
</evidence>
<keyword evidence="5" id="KW-0165">Cleavage on pair of basic residues</keyword>
<reference evidence="17" key="1">
    <citation type="submission" date="2016-03" db="EMBL/GenBank/DDBJ databases">
        <authorList>
            <person name="Devillers H."/>
        </authorList>
    </citation>
    <scope>NUCLEOTIDE SEQUENCE [LARGE SCALE GENOMIC DNA]</scope>
</reference>
<dbReference type="GO" id="GO:0071555">
    <property type="term" value="P:cell wall organization"/>
    <property type="evidence" value="ECO:0007669"/>
    <property type="project" value="UniProtKB-KW"/>
</dbReference>
<dbReference type="GO" id="GO:0009277">
    <property type="term" value="C:fungal-type cell wall"/>
    <property type="evidence" value="ECO:0007669"/>
    <property type="project" value="TreeGrafter"/>
</dbReference>
<name>A0A1G4M851_LACFM</name>
<feature type="compositionally biased region" description="Low complexity" evidence="14">
    <location>
        <begin position="64"/>
        <end position="76"/>
    </location>
</feature>
<evidence type="ECO:0000256" key="6">
    <source>
        <dbReference type="ARBA" id="ARBA00022729"/>
    </source>
</evidence>
<evidence type="ECO:0000256" key="5">
    <source>
        <dbReference type="ARBA" id="ARBA00022685"/>
    </source>
</evidence>
<evidence type="ECO:0000256" key="15">
    <source>
        <dbReference type="SAM" id="SignalP"/>
    </source>
</evidence>
<evidence type="ECO:0000256" key="2">
    <source>
        <dbReference type="ARBA" id="ARBA00008773"/>
    </source>
</evidence>
<evidence type="ECO:0000256" key="14">
    <source>
        <dbReference type="SAM" id="MobiDB-lite"/>
    </source>
</evidence>
<evidence type="ECO:0000256" key="10">
    <source>
        <dbReference type="ARBA" id="ARBA00023316"/>
    </source>
</evidence>
<feature type="region of interest" description="Disordered" evidence="14">
    <location>
        <begin position="64"/>
        <end position="89"/>
    </location>
</feature>
<proteinExistence type="inferred from homology"/>
<dbReference type="SUPFAM" id="SSF51445">
    <property type="entry name" value="(Trans)glycosidases"/>
    <property type="match status" value="1"/>
</dbReference>
<gene>
    <name evidence="16" type="ORF">LAFE_0B07690G</name>
</gene>
<dbReference type="FunFam" id="3.20.20.80:FF:000111">
    <property type="entry name" value="Soluble cell wall protein"/>
    <property type="match status" value="1"/>
</dbReference>
<comment type="similarity">
    <text evidence="2 12">Belongs to the glycosyl hydrolase 17 family.</text>
</comment>
<evidence type="ECO:0000256" key="11">
    <source>
        <dbReference type="ARBA" id="ARBA00056660"/>
    </source>
</evidence>
<dbReference type="GO" id="GO:0005975">
    <property type="term" value="P:carbohydrate metabolic process"/>
    <property type="evidence" value="ECO:0007669"/>
    <property type="project" value="InterPro"/>
</dbReference>
<evidence type="ECO:0000256" key="12">
    <source>
        <dbReference type="RuleBase" id="RU004335"/>
    </source>
</evidence>
<evidence type="ECO:0000313" key="17">
    <source>
        <dbReference type="Proteomes" id="UP000190831"/>
    </source>
</evidence>
<accession>A0A1G4M851</accession>
<keyword evidence="17" id="KW-1185">Reference proteome</keyword>
<dbReference type="InterPro" id="IPR000490">
    <property type="entry name" value="Glyco_hydro_17"/>
</dbReference>
<dbReference type="PANTHER" id="PTHR16631">
    <property type="entry name" value="GLUCAN 1,3-BETA-GLUCOSIDASE"/>
    <property type="match status" value="1"/>
</dbReference>
<dbReference type="AlphaFoldDB" id="A0A1G4M851"/>
<dbReference type="OrthoDB" id="941679at2759"/>
<dbReference type="GO" id="GO:0042973">
    <property type="term" value="F:glucan endo-1,3-beta-D-glucosidase activity"/>
    <property type="evidence" value="ECO:0007669"/>
    <property type="project" value="TreeGrafter"/>
</dbReference>
<keyword evidence="4" id="KW-0964">Secreted</keyword>
<dbReference type="GO" id="GO:0005576">
    <property type="term" value="C:extracellular region"/>
    <property type="evidence" value="ECO:0007669"/>
    <property type="project" value="TreeGrafter"/>
</dbReference>